<dbReference type="AlphaFoldDB" id="A0A498CY00"/>
<proteinExistence type="predicted"/>
<accession>A0A498CY00</accession>
<keyword evidence="2" id="KW-1185">Reference proteome</keyword>
<reference evidence="1 2" key="1">
    <citation type="submission" date="2018-10" db="EMBL/GenBank/DDBJ databases">
        <title>Anaerotruncus faecis sp. nov., isolated from human feces.</title>
        <authorList>
            <person name="Wang Y.-J."/>
        </authorList>
    </citation>
    <scope>NUCLEOTIDE SEQUENCE [LARGE SCALE GENOMIC DNA]</scope>
    <source>
        <strain evidence="1 2">22A2-44</strain>
    </source>
</reference>
<dbReference type="SUPFAM" id="SSF158622">
    <property type="entry name" value="YheA/YmcA-like"/>
    <property type="match status" value="1"/>
</dbReference>
<dbReference type="InterPro" id="IPR010368">
    <property type="entry name" value="Com_YlbF"/>
</dbReference>
<dbReference type="EMBL" id="RCHT01000001">
    <property type="protein sequence ID" value="RLL14493.1"/>
    <property type="molecule type" value="Genomic_DNA"/>
</dbReference>
<organism evidence="1 2">
    <name type="scientific">Anaerotruncus massiliensis</name>
    <name type="common">ex Liu et al. 2021</name>
    <dbReference type="NCBI Taxonomy" id="2321404"/>
    <lineage>
        <taxon>Bacteria</taxon>
        <taxon>Bacillati</taxon>
        <taxon>Bacillota</taxon>
        <taxon>Clostridia</taxon>
        <taxon>Eubacteriales</taxon>
        <taxon>Oscillospiraceae</taxon>
        <taxon>Anaerotruncus</taxon>
    </lineage>
</organism>
<dbReference type="InterPro" id="IPR023378">
    <property type="entry name" value="YheA/YmcA-like_dom_sf"/>
</dbReference>
<dbReference type="Gene3D" id="1.20.1500.10">
    <property type="entry name" value="YheA/YmcA-like"/>
    <property type="match status" value="1"/>
</dbReference>
<dbReference type="RefSeq" id="WP_101550612.1">
    <property type="nucleotide sequence ID" value="NZ_DBFNFR010000163.1"/>
</dbReference>
<sequence>MDVIATARQLGKAIQQDERYLRLMVAQQMNDSDEELQSLIGKFNLKRIDLNGEINKSEKDQEKITAINGEVKELYAQIMANKNMSAYNDAKNEVDGLVDFVMQILRGSLDGEDPDQIEQKSGGCSGSCSSCSGCH</sequence>
<protein>
    <submittedName>
        <fullName evidence="1">YlbF family regulator</fullName>
    </submittedName>
</protein>
<dbReference type="Proteomes" id="UP000276301">
    <property type="component" value="Unassembled WGS sequence"/>
</dbReference>
<evidence type="ECO:0000313" key="1">
    <source>
        <dbReference type="EMBL" id="RLL14493.1"/>
    </source>
</evidence>
<comment type="caution">
    <text evidence="1">The sequence shown here is derived from an EMBL/GenBank/DDBJ whole genome shotgun (WGS) entry which is preliminary data.</text>
</comment>
<gene>
    <name evidence="1" type="ORF">D4A47_00475</name>
</gene>
<dbReference type="Pfam" id="PF06133">
    <property type="entry name" value="Com_YlbF"/>
    <property type="match status" value="1"/>
</dbReference>
<name>A0A498CY00_9FIRM</name>
<evidence type="ECO:0000313" key="2">
    <source>
        <dbReference type="Proteomes" id="UP000276301"/>
    </source>
</evidence>